<feature type="transmembrane region" description="Helical" evidence="9">
    <location>
        <begin position="154"/>
        <end position="174"/>
    </location>
</feature>
<accession>A0A157Q9V3</accession>
<dbReference type="GO" id="GO:0005886">
    <property type="term" value="C:plasma membrane"/>
    <property type="evidence" value="ECO:0007669"/>
    <property type="project" value="UniProtKB-SubCell"/>
</dbReference>
<keyword evidence="6 9" id="KW-1133">Transmembrane helix</keyword>
<evidence type="ECO:0000256" key="7">
    <source>
        <dbReference type="ARBA" id="ARBA00023136"/>
    </source>
</evidence>
<feature type="transmembrane region" description="Helical" evidence="9">
    <location>
        <begin position="24"/>
        <end position="44"/>
    </location>
</feature>
<comment type="subcellular location">
    <subcellularLocation>
        <location evidence="1">Cell inner membrane</location>
        <topology evidence="1">Multi-pass membrane protein</topology>
    </subcellularLocation>
</comment>
<evidence type="ECO:0000256" key="9">
    <source>
        <dbReference type="SAM" id="Phobius"/>
    </source>
</evidence>
<feature type="transmembrane region" description="Helical" evidence="9">
    <location>
        <begin position="311"/>
        <end position="331"/>
    </location>
</feature>
<dbReference type="AlphaFoldDB" id="A0A157Q9V3"/>
<evidence type="ECO:0000256" key="3">
    <source>
        <dbReference type="ARBA" id="ARBA00022475"/>
    </source>
</evidence>
<reference evidence="10 11" key="1">
    <citation type="submission" date="2016-03" db="EMBL/GenBank/DDBJ databases">
        <authorList>
            <consortium name="Pathogen Informatics"/>
        </authorList>
    </citation>
    <scope>NUCLEOTIDE SEQUENCE [LARGE SCALE GENOMIC DNA]</scope>
    <source>
        <strain evidence="10 11">NCTC13364</strain>
    </source>
</reference>
<dbReference type="PANTHER" id="PTHR30574:SF1">
    <property type="entry name" value="SULPHUR TRANSPORT DOMAIN-CONTAINING PROTEIN"/>
    <property type="match status" value="1"/>
</dbReference>
<evidence type="ECO:0000313" key="10">
    <source>
        <dbReference type="EMBL" id="SAI42622.1"/>
    </source>
</evidence>
<feature type="transmembrane region" description="Helical" evidence="9">
    <location>
        <begin position="50"/>
        <end position="75"/>
    </location>
</feature>
<proteinExistence type="inferred from homology"/>
<feature type="transmembrane region" description="Helical" evidence="9">
    <location>
        <begin position="120"/>
        <end position="147"/>
    </location>
</feature>
<feature type="transmembrane region" description="Helical" evidence="9">
    <location>
        <begin position="338"/>
        <end position="356"/>
    </location>
</feature>
<evidence type="ECO:0000256" key="2">
    <source>
        <dbReference type="ARBA" id="ARBA00022448"/>
    </source>
</evidence>
<protein>
    <submittedName>
        <fullName evidence="10">Membrane protein</fullName>
    </submittedName>
</protein>
<dbReference type="OrthoDB" id="9794165at2"/>
<keyword evidence="4" id="KW-0997">Cell inner membrane</keyword>
<sequence length="408" mass="42461">MSQTAPTLPFPSALAPIRINRKPLWIALLLILAGAAYLLETVGWRQSALWITGALLGVTLYHASFGFTQAFRVFVSDRRGAGLRAQMIMLSVGVLLFFPFLAGGTLFGQPVNGLVSPAGVSVLLGAFLFGVGMQLGGGCASGTLFAVGGGNTRMVVTLLFFIIGSVLGTAHFPWWSALPALPPTSLVKSWGVPAALAANLAVFAAIAWISTVLEKRRHGRLISTATGTDKPASLLRGPWPLVWGGIALVVLNFATLALAGRPWGITSAFALWGAKALDGLGMDVANWTYWTRQQASLAAPLRQDVTSVMDIGLMLGALAAASAAGKFAPVWKVPARQLAGAVVGGLLLGYGARLAYGCNIGAYFSGILSGSLHAWLWLPAAFVGNVAGVRLRPAFGLAVEKTPAPSGC</sequence>
<evidence type="ECO:0000256" key="5">
    <source>
        <dbReference type="ARBA" id="ARBA00022692"/>
    </source>
</evidence>
<evidence type="ECO:0000256" key="4">
    <source>
        <dbReference type="ARBA" id="ARBA00022519"/>
    </source>
</evidence>
<dbReference type="EMBL" id="FKBS01000017">
    <property type="protein sequence ID" value="SAI42622.1"/>
    <property type="molecule type" value="Genomic_DNA"/>
</dbReference>
<gene>
    <name evidence="10" type="primary">yedE</name>
    <name evidence="10" type="ORF">SAMEA1982600_03444</name>
</gene>
<keyword evidence="3" id="KW-1003">Cell membrane</keyword>
<evidence type="ECO:0000256" key="1">
    <source>
        <dbReference type="ARBA" id="ARBA00004429"/>
    </source>
</evidence>
<dbReference type="RefSeq" id="WP_066415671.1">
    <property type="nucleotide sequence ID" value="NZ_FKBS01000017.1"/>
</dbReference>
<keyword evidence="7 9" id="KW-0472">Membrane</keyword>
<name>A0A157Q9V3_9BORD</name>
<organism evidence="10 11">
    <name type="scientific">Bordetella ansorpii</name>
    <dbReference type="NCBI Taxonomy" id="288768"/>
    <lineage>
        <taxon>Bacteria</taxon>
        <taxon>Pseudomonadati</taxon>
        <taxon>Pseudomonadota</taxon>
        <taxon>Betaproteobacteria</taxon>
        <taxon>Burkholderiales</taxon>
        <taxon>Alcaligenaceae</taxon>
        <taxon>Bordetella</taxon>
    </lineage>
</organism>
<evidence type="ECO:0000313" key="11">
    <source>
        <dbReference type="Proteomes" id="UP000077037"/>
    </source>
</evidence>
<feature type="transmembrane region" description="Helical" evidence="9">
    <location>
        <begin position="194"/>
        <end position="213"/>
    </location>
</feature>
<dbReference type="Proteomes" id="UP000077037">
    <property type="component" value="Unassembled WGS sequence"/>
</dbReference>
<evidence type="ECO:0000256" key="8">
    <source>
        <dbReference type="ARBA" id="ARBA00035655"/>
    </source>
</evidence>
<dbReference type="PANTHER" id="PTHR30574">
    <property type="entry name" value="INNER MEMBRANE PROTEIN YEDE"/>
    <property type="match status" value="1"/>
</dbReference>
<evidence type="ECO:0000256" key="6">
    <source>
        <dbReference type="ARBA" id="ARBA00022989"/>
    </source>
</evidence>
<feature type="transmembrane region" description="Helical" evidence="9">
    <location>
        <begin position="240"/>
        <end position="259"/>
    </location>
</feature>
<feature type="transmembrane region" description="Helical" evidence="9">
    <location>
        <begin position="362"/>
        <end position="383"/>
    </location>
</feature>
<comment type="similarity">
    <text evidence="8">Belongs to the TsuA/YedE (TC 9.B.102) family.</text>
</comment>
<keyword evidence="2" id="KW-0813">Transport</keyword>
<feature type="transmembrane region" description="Helical" evidence="9">
    <location>
        <begin position="87"/>
        <end position="108"/>
    </location>
</feature>
<dbReference type="Pfam" id="PF04143">
    <property type="entry name" value="Sulf_transp"/>
    <property type="match status" value="1"/>
</dbReference>
<dbReference type="InterPro" id="IPR007272">
    <property type="entry name" value="Sulf_transp_TsuA/YedE"/>
</dbReference>
<keyword evidence="5 9" id="KW-0812">Transmembrane</keyword>